<evidence type="ECO:0000259" key="8">
    <source>
        <dbReference type="Pfam" id="PF14322"/>
    </source>
</evidence>
<keyword evidence="4" id="KW-0472">Membrane</keyword>
<sequence length="555" mass="61848">MKSFLKLKYVLLGMLATLFLACEDYLEEEFFSDVTAEKFIDENNADQLIAGIYANLRDIYKRYDINMYGTDVYSAKSMVQEFNSLNDYFGLSSDNGNIEDYWRDNYDLIADANIAINRYENQISWNDSNLGARDYGVAQARALRALAFYNLVQHFGGLVLDLEETTTIRSDYARSSEADTYAQIIEDLEAAIPGLLDAPDTGRFSRRAAQHLLADVYLTRAYTSFGNASDFDTAASLAEQAIGSYDIRSQTYAEVFDLGNQVNSEVLFAVQYGTQGSDADRTNTKHGFAMNSIENYAGVGRNSQYGASSSGVMPTPYFYGLFADNDTRDEVTLHRVLFAAEDASFTSGDGQPVDDIITGDTVIYYPKNAVDAAELADKLDRYWVYQPDQYLFGLPDDVPGAVYQYSSNINRINFPIFKKFDDVGIDGGSGGSRDTFVFRIAETHLIAAEAYLGSGNAASGLQHLNVVRERATGDANFYTTLDIDTILDERAIELSGEENRWAVLKRTGKLEERTNLYNPQNVDHGAFDSNIHLLRPIPDNELLLSDGTLEQNPGY</sequence>
<evidence type="ECO:0000256" key="1">
    <source>
        <dbReference type="ARBA" id="ARBA00004442"/>
    </source>
</evidence>
<proteinExistence type="inferred from homology"/>
<evidence type="ECO:0000256" key="6">
    <source>
        <dbReference type="SAM" id="SignalP"/>
    </source>
</evidence>
<evidence type="ECO:0000313" key="9">
    <source>
        <dbReference type="EMBL" id="TMU56740.1"/>
    </source>
</evidence>
<keyword evidence="5" id="KW-0998">Cell outer membrane</keyword>
<name>A0ABY2WPS0_9FLAO</name>
<feature type="chain" id="PRO_5046092772" evidence="6">
    <location>
        <begin position="22"/>
        <end position="555"/>
    </location>
</feature>
<evidence type="ECO:0000259" key="7">
    <source>
        <dbReference type="Pfam" id="PF07980"/>
    </source>
</evidence>
<protein>
    <submittedName>
        <fullName evidence="9">RagB/SusD family nutrient uptake outer membrane protein</fullName>
    </submittedName>
</protein>
<feature type="signal peptide" evidence="6">
    <location>
        <begin position="1"/>
        <end position="21"/>
    </location>
</feature>
<dbReference type="Gene3D" id="1.25.40.390">
    <property type="match status" value="1"/>
</dbReference>
<dbReference type="InterPro" id="IPR012944">
    <property type="entry name" value="SusD_RagB_dom"/>
</dbReference>
<evidence type="ECO:0000256" key="3">
    <source>
        <dbReference type="ARBA" id="ARBA00022729"/>
    </source>
</evidence>
<evidence type="ECO:0000313" key="10">
    <source>
        <dbReference type="Proteomes" id="UP000751614"/>
    </source>
</evidence>
<dbReference type="SUPFAM" id="SSF48452">
    <property type="entry name" value="TPR-like"/>
    <property type="match status" value="1"/>
</dbReference>
<dbReference type="InterPro" id="IPR033985">
    <property type="entry name" value="SusD-like_N"/>
</dbReference>
<gene>
    <name evidence="9" type="ORF">FGG15_04130</name>
</gene>
<evidence type="ECO:0000256" key="4">
    <source>
        <dbReference type="ARBA" id="ARBA00023136"/>
    </source>
</evidence>
<dbReference type="PROSITE" id="PS51257">
    <property type="entry name" value="PROKAR_LIPOPROTEIN"/>
    <property type="match status" value="1"/>
</dbReference>
<organism evidence="9 10">
    <name type="scientific">Flagellimonas algicola</name>
    <dbReference type="NCBI Taxonomy" id="2583815"/>
    <lineage>
        <taxon>Bacteria</taxon>
        <taxon>Pseudomonadati</taxon>
        <taxon>Bacteroidota</taxon>
        <taxon>Flavobacteriia</taxon>
        <taxon>Flavobacteriales</taxon>
        <taxon>Flavobacteriaceae</taxon>
        <taxon>Flagellimonas</taxon>
    </lineage>
</organism>
<dbReference type="EMBL" id="VCNI01000001">
    <property type="protein sequence ID" value="TMU56740.1"/>
    <property type="molecule type" value="Genomic_DNA"/>
</dbReference>
<dbReference type="Pfam" id="PF07980">
    <property type="entry name" value="SusD_RagB"/>
    <property type="match status" value="1"/>
</dbReference>
<keyword evidence="3 6" id="KW-0732">Signal</keyword>
<dbReference type="Proteomes" id="UP000751614">
    <property type="component" value="Unassembled WGS sequence"/>
</dbReference>
<comment type="similarity">
    <text evidence="2">Belongs to the SusD family.</text>
</comment>
<accession>A0ABY2WPS0</accession>
<comment type="caution">
    <text evidence="9">The sequence shown here is derived from an EMBL/GenBank/DDBJ whole genome shotgun (WGS) entry which is preliminary data.</text>
</comment>
<evidence type="ECO:0000256" key="2">
    <source>
        <dbReference type="ARBA" id="ARBA00006275"/>
    </source>
</evidence>
<dbReference type="Pfam" id="PF14322">
    <property type="entry name" value="SusD-like_3"/>
    <property type="match status" value="1"/>
</dbReference>
<comment type="subcellular location">
    <subcellularLocation>
        <location evidence="1">Cell outer membrane</location>
    </subcellularLocation>
</comment>
<reference evidence="9 10" key="1">
    <citation type="submission" date="2019-05" db="EMBL/GenBank/DDBJ databases">
        <title>Flagellimonas sp. AsT0115, sp. nov., isolated from a marine red algae, Asparagopsis taxiformis.</title>
        <authorList>
            <person name="Kim J."/>
            <person name="Jeong S.E."/>
            <person name="Jeon C.O."/>
        </authorList>
    </citation>
    <scope>NUCLEOTIDE SEQUENCE [LARGE SCALE GENOMIC DNA]</scope>
    <source>
        <strain evidence="9 10">AsT0115</strain>
    </source>
</reference>
<evidence type="ECO:0000256" key="5">
    <source>
        <dbReference type="ARBA" id="ARBA00023237"/>
    </source>
</evidence>
<dbReference type="RefSeq" id="WP_138833500.1">
    <property type="nucleotide sequence ID" value="NZ_VCNI01000001.1"/>
</dbReference>
<feature type="domain" description="SusD-like N-terminal" evidence="8">
    <location>
        <begin position="24"/>
        <end position="218"/>
    </location>
</feature>
<feature type="domain" description="RagB/SusD" evidence="7">
    <location>
        <begin position="265"/>
        <end position="555"/>
    </location>
</feature>
<dbReference type="InterPro" id="IPR011990">
    <property type="entry name" value="TPR-like_helical_dom_sf"/>
</dbReference>
<keyword evidence="10" id="KW-1185">Reference proteome</keyword>